<dbReference type="EMBL" id="MU629645">
    <property type="protein sequence ID" value="KAJ1255754.1"/>
    <property type="molecule type" value="Genomic_DNA"/>
</dbReference>
<accession>A0A9W7XB96</accession>
<comment type="caution">
    <text evidence="2">The sequence shown here is derived from an EMBL/GenBank/DDBJ whole genome shotgun (WGS) entry which is preliminary data.</text>
</comment>
<keyword evidence="3" id="KW-1185">Reference proteome</keyword>
<reference evidence="2 3" key="1">
    <citation type="submission" date="2022-10" db="EMBL/GenBank/DDBJ databases">
        <title>WGS assembly of Paspalum vaginatum 540-79.</title>
        <authorList>
            <person name="Sun G."/>
            <person name="Wase N."/>
            <person name="Shu S."/>
            <person name="Jenkins J."/>
            <person name="Zhou B."/>
            <person name="Torres-Rodriguez J."/>
            <person name="Chen C."/>
            <person name="Sandor L."/>
            <person name="Plott C."/>
            <person name="Yoshinga Y."/>
            <person name="Daum C."/>
            <person name="Qi P."/>
            <person name="Barry K."/>
            <person name="Lipzen A."/>
            <person name="Berry L."/>
            <person name="Pedersen C."/>
            <person name="Gottilla T."/>
            <person name="Foltz A."/>
            <person name="Yu H."/>
            <person name="O'Malley R."/>
            <person name="Zhang C."/>
            <person name="Devos K."/>
            <person name="Sigmon B."/>
            <person name="Yu B."/>
            <person name="Obata T."/>
            <person name="Schmutz J."/>
            <person name="Schnable J."/>
        </authorList>
    </citation>
    <scope>NUCLEOTIDE SEQUENCE [LARGE SCALE GENOMIC DNA]</scope>
    <source>
        <strain evidence="3">cv. 540-79</strain>
    </source>
</reference>
<name>A0A9W7XB96_9POAL</name>
<evidence type="ECO:0000256" key="1">
    <source>
        <dbReference type="SAM" id="MobiDB-lite"/>
    </source>
</evidence>
<organism evidence="2 3">
    <name type="scientific">Paspalum vaginatum</name>
    <name type="common">seashore paspalum</name>
    <dbReference type="NCBI Taxonomy" id="158149"/>
    <lineage>
        <taxon>Eukaryota</taxon>
        <taxon>Viridiplantae</taxon>
        <taxon>Streptophyta</taxon>
        <taxon>Embryophyta</taxon>
        <taxon>Tracheophyta</taxon>
        <taxon>Spermatophyta</taxon>
        <taxon>Magnoliopsida</taxon>
        <taxon>Liliopsida</taxon>
        <taxon>Poales</taxon>
        <taxon>Poaceae</taxon>
        <taxon>PACMAD clade</taxon>
        <taxon>Panicoideae</taxon>
        <taxon>Andropogonodae</taxon>
        <taxon>Paspaleae</taxon>
        <taxon>Paspalinae</taxon>
        <taxon>Paspalum</taxon>
    </lineage>
</organism>
<feature type="region of interest" description="Disordered" evidence="1">
    <location>
        <begin position="69"/>
        <end position="127"/>
    </location>
</feature>
<dbReference type="AlphaFoldDB" id="A0A9W7XB96"/>
<feature type="region of interest" description="Disordered" evidence="1">
    <location>
        <begin position="1"/>
        <end position="49"/>
    </location>
</feature>
<evidence type="ECO:0000313" key="3">
    <source>
        <dbReference type="Proteomes" id="UP001164776"/>
    </source>
</evidence>
<evidence type="ECO:0008006" key="4">
    <source>
        <dbReference type="Google" id="ProtNLM"/>
    </source>
</evidence>
<dbReference type="Proteomes" id="UP001164776">
    <property type="component" value="Unassembled WGS sequence"/>
</dbReference>
<feature type="compositionally biased region" description="Low complexity" evidence="1">
    <location>
        <begin position="86"/>
        <end position="98"/>
    </location>
</feature>
<gene>
    <name evidence="2" type="ORF">BS78_K163800</name>
</gene>
<protein>
    <recommendedName>
        <fullName evidence="4">VQ domain-containing protein</fullName>
    </recommendedName>
</protein>
<evidence type="ECO:0000313" key="2">
    <source>
        <dbReference type="EMBL" id="KAJ1255754.1"/>
    </source>
</evidence>
<dbReference type="OrthoDB" id="695533at2759"/>
<proteinExistence type="predicted"/>
<sequence>MDNCNQNTEHDRQCQNQQQQQRHGSNCFKAPEERPYRRRIKPPPDKVHHVQTARFRHFVQKHTCCLQLQPQQRRNVPPPGSNSDDAAAATSTTTSAATEQQVLQPPPDAAIGSSSSNPATGAGRLNVTRKSMQDAYMAWCSSNGIPLSPGTMAELRPPS</sequence>